<proteinExistence type="predicted"/>
<keyword evidence="2" id="KW-1185">Reference proteome</keyword>
<dbReference type="EMBL" id="JACHIA010000002">
    <property type="protein sequence ID" value="MBB6069602.1"/>
    <property type="molecule type" value="Genomic_DNA"/>
</dbReference>
<protein>
    <submittedName>
        <fullName evidence="1">Uncharacterized protein</fullName>
    </submittedName>
</protein>
<dbReference type="Proteomes" id="UP000582837">
    <property type="component" value="Unassembled WGS sequence"/>
</dbReference>
<evidence type="ECO:0000313" key="1">
    <source>
        <dbReference type="EMBL" id="MBB6069602.1"/>
    </source>
</evidence>
<evidence type="ECO:0000313" key="2">
    <source>
        <dbReference type="Proteomes" id="UP000582837"/>
    </source>
</evidence>
<organism evidence="1 2">
    <name type="scientific">Longimicrobium terrae</name>
    <dbReference type="NCBI Taxonomy" id="1639882"/>
    <lineage>
        <taxon>Bacteria</taxon>
        <taxon>Pseudomonadati</taxon>
        <taxon>Gemmatimonadota</taxon>
        <taxon>Longimicrobiia</taxon>
        <taxon>Longimicrobiales</taxon>
        <taxon>Longimicrobiaceae</taxon>
        <taxon>Longimicrobium</taxon>
    </lineage>
</organism>
<dbReference type="RefSeq" id="WP_170037242.1">
    <property type="nucleotide sequence ID" value="NZ_JABDTL010000002.1"/>
</dbReference>
<sequence length="58" mass="6128">MSSIPATTIRARAILAGVAGVEVAGVVEVEVEVEVFLETETRTGTRWTLDRSPSQGAL</sequence>
<reference evidence="1 2" key="1">
    <citation type="submission" date="2020-08" db="EMBL/GenBank/DDBJ databases">
        <title>Genomic Encyclopedia of Type Strains, Phase IV (KMG-IV): sequencing the most valuable type-strain genomes for metagenomic binning, comparative biology and taxonomic classification.</title>
        <authorList>
            <person name="Goeker M."/>
        </authorList>
    </citation>
    <scope>NUCLEOTIDE SEQUENCE [LARGE SCALE GENOMIC DNA]</scope>
    <source>
        <strain evidence="1 2">DSM 29007</strain>
    </source>
</reference>
<gene>
    <name evidence="1" type="ORF">HNQ61_001217</name>
</gene>
<name>A0A841GQ84_9BACT</name>
<dbReference type="AlphaFoldDB" id="A0A841GQ84"/>
<comment type="caution">
    <text evidence="1">The sequence shown here is derived from an EMBL/GenBank/DDBJ whole genome shotgun (WGS) entry which is preliminary data.</text>
</comment>
<accession>A0A841GQ84</accession>